<sequence length="107" mass="12504">MGLRFKFIFLFAFAFSWDFGNASSIQIDGKHMLLTKRAECMLGSAYIEVQTAKPGQVNENEIEGCEFHNLPKEPHTIEIRIFFSFKERKNPEKKNKRYYASMIGNKF</sequence>
<gene>
    <name evidence="1" type="ORF">NCTC13350_02046</name>
</gene>
<reference evidence="1 2" key="1">
    <citation type="submission" date="2018-06" db="EMBL/GenBank/DDBJ databases">
        <authorList>
            <consortium name="Pathogen Informatics"/>
            <person name="Doyle S."/>
        </authorList>
    </citation>
    <scope>NUCLEOTIDE SEQUENCE [LARGE SCALE GENOMIC DNA]</scope>
    <source>
        <strain evidence="1 2">NCTC13350</strain>
    </source>
</reference>
<name>A0A378ZV32_9HYPH</name>
<organism evidence="1 2">
    <name type="scientific">Pannonibacter phragmitetus</name>
    <dbReference type="NCBI Taxonomy" id="121719"/>
    <lineage>
        <taxon>Bacteria</taxon>
        <taxon>Pseudomonadati</taxon>
        <taxon>Pseudomonadota</taxon>
        <taxon>Alphaproteobacteria</taxon>
        <taxon>Hyphomicrobiales</taxon>
        <taxon>Stappiaceae</taxon>
        <taxon>Pannonibacter</taxon>
    </lineage>
</organism>
<accession>A0A378ZV32</accession>
<evidence type="ECO:0000313" key="2">
    <source>
        <dbReference type="Proteomes" id="UP000255000"/>
    </source>
</evidence>
<dbReference type="AlphaFoldDB" id="A0A378ZV32"/>
<dbReference type="RefSeq" id="WP_019966508.1">
    <property type="nucleotide sequence ID" value="NZ_UGSK01000001.1"/>
</dbReference>
<evidence type="ECO:0000313" key="1">
    <source>
        <dbReference type="EMBL" id="SUB01112.1"/>
    </source>
</evidence>
<dbReference type="Proteomes" id="UP000255000">
    <property type="component" value="Unassembled WGS sequence"/>
</dbReference>
<proteinExistence type="predicted"/>
<protein>
    <submittedName>
        <fullName evidence="1">Uncharacterized protein</fullName>
    </submittedName>
</protein>
<dbReference type="EMBL" id="UGSK01000001">
    <property type="protein sequence ID" value="SUB01112.1"/>
    <property type="molecule type" value="Genomic_DNA"/>
</dbReference>